<reference evidence="2 3" key="1">
    <citation type="submission" date="2019-01" db="EMBL/GenBank/DDBJ databases">
        <authorList>
            <person name="Ferrante I. M."/>
        </authorList>
    </citation>
    <scope>NUCLEOTIDE SEQUENCE [LARGE SCALE GENOMIC DNA]</scope>
    <source>
        <strain evidence="2 3">B856</strain>
    </source>
</reference>
<keyword evidence="1" id="KW-0472">Membrane</keyword>
<evidence type="ECO:0000313" key="2">
    <source>
        <dbReference type="EMBL" id="VEU40346.1"/>
    </source>
</evidence>
<accession>A0A448ZEA1</accession>
<organism evidence="2 3">
    <name type="scientific">Pseudo-nitzschia multistriata</name>
    <dbReference type="NCBI Taxonomy" id="183589"/>
    <lineage>
        <taxon>Eukaryota</taxon>
        <taxon>Sar</taxon>
        <taxon>Stramenopiles</taxon>
        <taxon>Ochrophyta</taxon>
        <taxon>Bacillariophyta</taxon>
        <taxon>Bacillariophyceae</taxon>
        <taxon>Bacillariophycidae</taxon>
        <taxon>Bacillariales</taxon>
        <taxon>Bacillariaceae</taxon>
        <taxon>Pseudo-nitzschia</taxon>
    </lineage>
</organism>
<proteinExistence type="predicted"/>
<keyword evidence="3" id="KW-1185">Reference proteome</keyword>
<protein>
    <recommendedName>
        <fullName evidence="4">NADH dehydrogenase [ubiquinone] 1 alpha subcomplex subunit 1</fullName>
    </recommendedName>
</protein>
<keyword evidence="1" id="KW-0812">Transmembrane</keyword>
<evidence type="ECO:0008006" key="4">
    <source>
        <dbReference type="Google" id="ProtNLM"/>
    </source>
</evidence>
<evidence type="ECO:0000313" key="3">
    <source>
        <dbReference type="Proteomes" id="UP000291116"/>
    </source>
</evidence>
<dbReference type="OrthoDB" id="49779at2759"/>
<evidence type="ECO:0000256" key="1">
    <source>
        <dbReference type="SAM" id="Phobius"/>
    </source>
</evidence>
<gene>
    <name evidence="2" type="ORF">PSNMU_V1.4_AUG-EV-PASAV3_0072300</name>
</gene>
<dbReference type="EMBL" id="CAACVS010000274">
    <property type="protein sequence ID" value="VEU40346.1"/>
    <property type="molecule type" value="Genomic_DNA"/>
</dbReference>
<feature type="transmembrane region" description="Helical" evidence="1">
    <location>
        <begin position="6"/>
        <end position="26"/>
    </location>
</feature>
<sequence>MPWQSMASLGVIITMFNVVPALNAGVQYLGYGKKKELGLTSNEWNYRMSKRDAAYEQHAARVRAEMDKLRVQKS</sequence>
<name>A0A448ZEA1_9STRA</name>
<dbReference type="Proteomes" id="UP000291116">
    <property type="component" value="Unassembled WGS sequence"/>
</dbReference>
<dbReference type="AlphaFoldDB" id="A0A448ZEA1"/>
<keyword evidence="1" id="KW-1133">Transmembrane helix</keyword>